<comment type="caution">
    <text evidence="2">The sequence shown here is derived from an EMBL/GenBank/DDBJ whole genome shotgun (WGS) entry which is preliminary data.</text>
</comment>
<protein>
    <submittedName>
        <fullName evidence="2">Integrase</fullName>
    </submittedName>
</protein>
<proteinExistence type="predicted"/>
<dbReference type="SUPFAM" id="SSF53098">
    <property type="entry name" value="Ribonuclease H-like"/>
    <property type="match status" value="1"/>
</dbReference>
<dbReference type="GO" id="GO:0003676">
    <property type="term" value="F:nucleic acid binding"/>
    <property type="evidence" value="ECO:0007669"/>
    <property type="project" value="InterPro"/>
</dbReference>
<sequence>MMLSIQQGLQEEGVVVPMTKLCRWFGVARRTVYYHQTKQPARVRPELAEPIKQLIEQEPSFGYRTVAALLGMNKNTVQRIFQLKGWQVRKRPIGRRPRIQALPSVAAAPNQRWATDLCRVWGGKDGWLSLALVIDCHTRQLLGWHLSRTGKASTASAALEQALITRFGTLGRVSEPFLLRSDNGLVFTSRDYTRLVRSYGLQQEFITPHCPQQNGMVERVIRTLKEQCVHRHRFESQVHALRVIGDWIAFYNRQRPHQALKMMTPDAAYAATLTA</sequence>
<dbReference type="InterPro" id="IPR050900">
    <property type="entry name" value="Transposase_IS3/IS150/IS904"/>
</dbReference>
<evidence type="ECO:0000313" key="2">
    <source>
        <dbReference type="EMBL" id="KRG60735.1"/>
    </source>
</evidence>
<evidence type="ECO:0000313" key="3">
    <source>
        <dbReference type="Proteomes" id="UP000051254"/>
    </source>
</evidence>
<dbReference type="PATRIC" id="fig|266128.3.peg.1180"/>
<keyword evidence="3" id="KW-1185">Reference proteome</keyword>
<organism evidence="2 3">
    <name type="scientific">Stenotrophomonas koreensis</name>
    <dbReference type="NCBI Taxonomy" id="266128"/>
    <lineage>
        <taxon>Bacteria</taxon>
        <taxon>Pseudomonadati</taxon>
        <taxon>Pseudomonadota</taxon>
        <taxon>Gammaproteobacteria</taxon>
        <taxon>Lysobacterales</taxon>
        <taxon>Lysobacteraceae</taxon>
        <taxon>Stenotrophomonas</taxon>
    </lineage>
</organism>
<reference evidence="2 3" key="1">
    <citation type="submission" date="2015-05" db="EMBL/GenBank/DDBJ databases">
        <title>Genome sequencing and analysis of members of genus Stenotrophomonas.</title>
        <authorList>
            <person name="Patil P.P."/>
            <person name="Midha S."/>
            <person name="Patil P.B."/>
        </authorList>
    </citation>
    <scope>NUCLEOTIDE SEQUENCE [LARGE SCALE GENOMIC DNA]</scope>
    <source>
        <strain evidence="2 3">DSM 17805</strain>
    </source>
</reference>
<dbReference type="Pfam" id="PF13683">
    <property type="entry name" value="rve_3"/>
    <property type="match status" value="1"/>
</dbReference>
<dbReference type="InterPro" id="IPR048020">
    <property type="entry name" value="Transpos_IS3"/>
</dbReference>
<dbReference type="PROSITE" id="PS50994">
    <property type="entry name" value="INTEGRASE"/>
    <property type="match status" value="1"/>
</dbReference>
<gene>
    <name evidence="2" type="ORF">ABB25_00585</name>
</gene>
<dbReference type="AlphaFoldDB" id="A0A0R0BTM5"/>
<name>A0A0R0BTM5_9GAMM</name>
<dbReference type="EMBL" id="LDJH01000002">
    <property type="protein sequence ID" value="KRG60735.1"/>
    <property type="molecule type" value="Genomic_DNA"/>
</dbReference>
<dbReference type="NCBIfam" id="NF033516">
    <property type="entry name" value="transpos_IS3"/>
    <property type="match status" value="1"/>
</dbReference>
<dbReference type="PANTHER" id="PTHR46889:SF4">
    <property type="entry name" value="TRANSPOSASE INSO FOR INSERTION SEQUENCE ELEMENT IS911B-RELATED"/>
    <property type="match status" value="1"/>
</dbReference>
<dbReference type="Proteomes" id="UP000051254">
    <property type="component" value="Unassembled WGS sequence"/>
</dbReference>
<dbReference type="STRING" id="266128.ABB25_00585"/>
<dbReference type="InterPro" id="IPR001584">
    <property type="entry name" value="Integrase_cat-core"/>
</dbReference>
<feature type="domain" description="Integrase catalytic" evidence="1">
    <location>
        <begin position="105"/>
        <end position="273"/>
    </location>
</feature>
<dbReference type="PANTHER" id="PTHR46889">
    <property type="entry name" value="TRANSPOSASE INSF FOR INSERTION SEQUENCE IS3B-RELATED"/>
    <property type="match status" value="1"/>
</dbReference>
<dbReference type="Gene3D" id="3.30.420.10">
    <property type="entry name" value="Ribonuclease H-like superfamily/Ribonuclease H"/>
    <property type="match status" value="1"/>
</dbReference>
<accession>A0A0R0BTM5</accession>
<evidence type="ECO:0000259" key="1">
    <source>
        <dbReference type="PROSITE" id="PS50994"/>
    </source>
</evidence>
<dbReference type="InterPro" id="IPR012337">
    <property type="entry name" value="RNaseH-like_sf"/>
</dbReference>
<dbReference type="InterPro" id="IPR036397">
    <property type="entry name" value="RNaseH_sf"/>
</dbReference>
<dbReference type="GO" id="GO:0015074">
    <property type="term" value="P:DNA integration"/>
    <property type="evidence" value="ECO:0007669"/>
    <property type="project" value="InterPro"/>
</dbReference>